<evidence type="ECO:0000313" key="5">
    <source>
        <dbReference type="EMBL" id="SFF52664.1"/>
    </source>
</evidence>
<dbReference type="PANTHER" id="PTHR47894">
    <property type="entry name" value="HTH-TYPE TRANSCRIPTIONAL REGULATOR GADX"/>
    <property type="match status" value="1"/>
</dbReference>
<dbReference type="InterPro" id="IPR018060">
    <property type="entry name" value="HTH_AraC"/>
</dbReference>
<dbReference type="GO" id="GO:0003700">
    <property type="term" value="F:DNA-binding transcription factor activity"/>
    <property type="evidence" value="ECO:0007669"/>
    <property type="project" value="InterPro"/>
</dbReference>
<keyword evidence="3" id="KW-0804">Transcription</keyword>
<evidence type="ECO:0000256" key="2">
    <source>
        <dbReference type="ARBA" id="ARBA00023125"/>
    </source>
</evidence>
<dbReference type="InterPro" id="IPR032687">
    <property type="entry name" value="AraC-type_N"/>
</dbReference>
<name>A0A1I2JDN8_9GAMM</name>
<dbReference type="SMART" id="SM00342">
    <property type="entry name" value="HTH_ARAC"/>
    <property type="match status" value="1"/>
</dbReference>
<dbReference type="InterPro" id="IPR009057">
    <property type="entry name" value="Homeodomain-like_sf"/>
</dbReference>
<dbReference type="Pfam" id="PF12625">
    <property type="entry name" value="Arabinose_bd"/>
    <property type="match status" value="1"/>
</dbReference>
<evidence type="ECO:0000256" key="3">
    <source>
        <dbReference type="ARBA" id="ARBA00023163"/>
    </source>
</evidence>
<organism evidence="5 6">
    <name type="scientific">Fontimonas thermophila</name>
    <dbReference type="NCBI Taxonomy" id="1076937"/>
    <lineage>
        <taxon>Bacteria</taxon>
        <taxon>Pseudomonadati</taxon>
        <taxon>Pseudomonadota</taxon>
        <taxon>Gammaproteobacteria</taxon>
        <taxon>Nevskiales</taxon>
        <taxon>Nevskiaceae</taxon>
        <taxon>Fontimonas</taxon>
    </lineage>
</organism>
<dbReference type="EMBL" id="FOOC01000007">
    <property type="protein sequence ID" value="SFF52664.1"/>
    <property type="molecule type" value="Genomic_DNA"/>
</dbReference>
<gene>
    <name evidence="5" type="ORF">SAMN04488120_10718</name>
</gene>
<sequence>MEKDSVSISFVHEALAGVRRRGLDPAPLLRRAGIPEGLLAVEQARVSAESFSALWLAVASVLDDEFFGLDSRRMKVGSFATLCYFMLGARNLRGALVRACHFFDIVLDDTAVALEVHDGQAHLVLAPSARALGAGVPLHPFAHETLLVLLHGLMCWLVGRRIPITEARFAYPRPARWREYTVMYSQILRFDAPQTCLVFDADVLVAPINQDERSAKAFLRGAPYNIVLKYKDAHSWSARVRHALRDTHPAQWPDFPTLAQRLGVGPSALRRGLAREGSSFRAIKDALRRDMAIEHLSHSDLPLPEIAQAVGFLEPSAFHRAFKQWTGVRPGEYRRQMAGQDPR</sequence>
<protein>
    <submittedName>
        <fullName evidence="5">Transcriptional regulator, AraC family</fullName>
    </submittedName>
</protein>
<evidence type="ECO:0000313" key="6">
    <source>
        <dbReference type="Proteomes" id="UP000199771"/>
    </source>
</evidence>
<reference evidence="5 6" key="1">
    <citation type="submission" date="2016-10" db="EMBL/GenBank/DDBJ databases">
        <authorList>
            <person name="de Groot N.N."/>
        </authorList>
    </citation>
    <scope>NUCLEOTIDE SEQUENCE [LARGE SCALE GENOMIC DNA]</scope>
    <source>
        <strain evidence="5 6">DSM 23609</strain>
    </source>
</reference>
<proteinExistence type="predicted"/>
<accession>A0A1I2JDN8</accession>
<keyword evidence="6" id="KW-1185">Reference proteome</keyword>
<dbReference type="AlphaFoldDB" id="A0A1I2JDN8"/>
<dbReference type="Proteomes" id="UP000199771">
    <property type="component" value="Unassembled WGS sequence"/>
</dbReference>
<dbReference type="Gene3D" id="1.10.10.60">
    <property type="entry name" value="Homeodomain-like"/>
    <property type="match status" value="1"/>
</dbReference>
<dbReference type="PROSITE" id="PS01124">
    <property type="entry name" value="HTH_ARAC_FAMILY_2"/>
    <property type="match status" value="1"/>
</dbReference>
<keyword evidence="2" id="KW-0238">DNA-binding</keyword>
<dbReference type="GO" id="GO:0000976">
    <property type="term" value="F:transcription cis-regulatory region binding"/>
    <property type="evidence" value="ECO:0007669"/>
    <property type="project" value="TreeGrafter"/>
</dbReference>
<dbReference type="PRINTS" id="PR00032">
    <property type="entry name" value="HTHARAC"/>
</dbReference>
<dbReference type="PANTHER" id="PTHR47894:SF1">
    <property type="entry name" value="HTH-TYPE TRANSCRIPTIONAL REGULATOR VQSM"/>
    <property type="match status" value="1"/>
</dbReference>
<dbReference type="SUPFAM" id="SSF46689">
    <property type="entry name" value="Homeodomain-like"/>
    <property type="match status" value="1"/>
</dbReference>
<dbReference type="OrthoDB" id="5582699at2"/>
<evidence type="ECO:0000259" key="4">
    <source>
        <dbReference type="PROSITE" id="PS01124"/>
    </source>
</evidence>
<dbReference type="GO" id="GO:0005829">
    <property type="term" value="C:cytosol"/>
    <property type="evidence" value="ECO:0007669"/>
    <property type="project" value="TreeGrafter"/>
</dbReference>
<dbReference type="InterPro" id="IPR020449">
    <property type="entry name" value="Tscrpt_reg_AraC-type_HTH"/>
</dbReference>
<keyword evidence="1" id="KW-0805">Transcription regulation</keyword>
<dbReference type="Pfam" id="PF12833">
    <property type="entry name" value="HTH_18"/>
    <property type="match status" value="1"/>
</dbReference>
<evidence type="ECO:0000256" key="1">
    <source>
        <dbReference type="ARBA" id="ARBA00023015"/>
    </source>
</evidence>
<dbReference type="RefSeq" id="WP_091533696.1">
    <property type="nucleotide sequence ID" value="NZ_FOOC01000007.1"/>
</dbReference>
<dbReference type="STRING" id="1076937.SAMN04488120_10718"/>
<feature type="domain" description="HTH araC/xylS-type" evidence="4">
    <location>
        <begin position="238"/>
        <end position="336"/>
    </location>
</feature>